<dbReference type="SUPFAM" id="SSF101960">
    <property type="entry name" value="Stabilizer of iron transporter SufD"/>
    <property type="match status" value="1"/>
</dbReference>
<evidence type="ECO:0000259" key="1">
    <source>
        <dbReference type="Pfam" id="PF01458"/>
    </source>
</evidence>
<dbReference type="InterPro" id="IPR000825">
    <property type="entry name" value="SUF_FeS_clus_asmbl_SufBD_core"/>
</dbReference>
<proteinExistence type="predicted"/>
<dbReference type="AlphaFoldDB" id="A0A7X2N4U4"/>
<keyword evidence="3" id="KW-1185">Reference proteome</keyword>
<dbReference type="RefSeq" id="WP_154460953.1">
    <property type="nucleotide sequence ID" value="NZ_JAQYTQ010000074.1"/>
</dbReference>
<name>A0A7X2N4U4_9FIRM</name>
<dbReference type="Proteomes" id="UP000470082">
    <property type="component" value="Unassembled WGS sequence"/>
</dbReference>
<protein>
    <submittedName>
        <fullName evidence="2">SufD family Fe-S cluster assembly protein</fullName>
    </submittedName>
</protein>
<dbReference type="PANTHER" id="PTHR43575">
    <property type="entry name" value="PROTEIN ABCI7, CHLOROPLASTIC"/>
    <property type="match status" value="1"/>
</dbReference>
<gene>
    <name evidence="2" type="ORF">FYJ50_08250</name>
</gene>
<feature type="domain" description="SUF system FeS cluster assembly SufBD core" evidence="1">
    <location>
        <begin position="37"/>
        <end position="220"/>
    </location>
</feature>
<evidence type="ECO:0000313" key="2">
    <source>
        <dbReference type="EMBL" id="MSS02078.1"/>
    </source>
</evidence>
<dbReference type="PANTHER" id="PTHR43575:SF1">
    <property type="entry name" value="PROTEIN ABCI7, CHLOROPLASTIC"/>
    <property type="match status" value="1"/>
</dbReference>
<sequence>MSEAIQTVYLNESNHFQMESEQSLFCHMQKSKIDLHIVCQQDSKSHIFLFNQMENGQLNIEIECKKDSYCMMSLLDLQSSGLNLSLNVNLKEEGAEFDIDTAQLCDENGKKKGKIEIRHQSSHTYGQIHNYAVLCENAYYEMWANGNIENGCHESQSHQKTRVLTLSKGHTAKVTPLLLIGENQVKASHALSIGQPNEEQLYYLQSRGLSKQQALGLLSIGYFMPVIHQIEDENQQILLQSEMERKVGLYGR</sequence>
<organism evidence="2 3">
    <name type="scientific">Floccifex porci</name>
    <dbReference type="NCBI Taxonomy" id="2606629"/>
    <lineage>
        <taxon>Bacteria</taxon>
        <taxon>Bacillati</taxon>
        <taxon>Bacillota</taxon>
        <taxon>Erysipelotrichia</taxon>
        <taxon>Erysipelotrichales</taxon>
        <taxon>Erysipelotrichaceae</taxon>
        <taxon>Floccifex</taxon>
    </lineage>
</organism>
<accession>A0A7X2N4U4</accession>
<dbReference type="Pfam" id="PF01458">
    <property type="entry name" value="SUFBD_core"/>
    <property type="match status" value="1"/>
</dbReference>
<evidence type="ECO:0000313" key="3">
    <source>
        <dbReference type="Proteomes" id="UP000470082"/>
    </source>
</evidence>
<dbReference type="InterPro" id="IPR055346">
    <property type="entry name" value="Fe-S_cluster_assembly_SufBD"/>
</dbReference>
<dbReference type="InterPro" id="IPR037284">
    <property type="entry name" value="SUF_FeS_clus_asmbl_SufBD_sf"/>
</dbReference>
<reference evidence="2 3" key="1">
    <citation type="submission" date="2019-08" db="EMBL/GenBank/DDBJ databases">
        <title>In-depth cultivation of the pig gut microbiome towards novel bacterial diversity and tailored functional studies.</title>
        <authorList>
            <person name="Wylensek D."/>
            <person name="Hitch T.C.A."/>
            <person name="Clavel T."/>
        </authorList>
    </citation>
    <scope>NUCLEOTIDE SEQUENCE [LARGE SCALE GENOMIC DNA]</scope>
    <source>
        <strain evidence="2 3">LKV-178-WT-2G</strain>
    </source>
</reference>
<dbReference type="GO" id="GO:0016226">
    <property type="term" value="P:iron-sulfur cluster assembly"/>
    <property type="evidence" value="ECO:0007669"/>
    <property type="project" value="InterPro"/>
</dbReference>
<comment type="caution">
    <text evidence="2">The sequence shown here is derived from an EMBL/GenBank/DDBJ whole genome shotgun (WGS) entry which is preliminary data.</text>
</comment>
<dbReference type="EMBL" id="VUMM01000019">
    <property type="protein sequence ID" value="MSS02078.1"/>
    <property type="molecule type" value="Genomic_DNA"/>
</dbReference>